<feature type="region of interest" description="Disordered" evidence="1">
    <location>
        <begin position="1"/>
        <end position="20"/>
    </location>
</feature>
<dbReference type="PANTHER" id="PTHR33115:SF25">
    <property type="entry name" value="CONDENSIN COMPLEX SUBUNIT 1 C-TERMINAL DOMAIN-CONTAINING PROTEIN"/>
    <property type="match status" value="1"/>
</dbReference>
<dbReference type="Gene3D" id="1.25.10.10">
    <property type="entry name" value="Leucine-rich Repeat Variant"/>
    <property type="match status" value="1"/>
</dbReference>
<keyword evidence="2" id="KW-0812">Transmembrane</keyword>
<sequence length="884" mass="99009">MASRGGEHRRGDDRSVPPEEEHSLNGYVFVQTYVLMATTGLGYLALMWSTVVLLGGFVTSLQKKDFWCLTVISIIQAARIFNDLAEGVFPSFYSAVRFVRIQGFAFIQEHLWAAGDIINEERCSLSAVMSIIRRVIIVVCCGTLLPLLLAVFYIVGNIYLNGPIPCIALSLWRIVQRDYGITDEDTSKANLTPALDFFYILVLCQGALYLIWSGIHALSVRLVTSFCTKYKLPKKWGAATIIDYLFDTRARCWRDPASIYGRTLMNYAIDLLGSDSWDDNLSGVRMLDVFIRHGTEVRWMLLPSRSKVQKLIDILGWRSITGGNTEIRELAARIVAELAQDIHLAQFPGAIQCVSSLLQVETTLTSRTTKQGPPPSKQPIPKRHMIRQLRMTEQAQLKIRNMFRNTSTMQQEQVDESSRRDEGRGVGDSCNQLILQGLKILEGLASDHHNCRDICSTPSLLSMIKAPVYSRNLIQDIKISDWADVVNGSFKVLYRLIQVQGKTGRHLRREISTNNQAVSNMESILDQGSEAGEELMMRAMEILTELALDLSINLSRKTREKLVKKQLQIFLSEEGEEPSLADGGDEPAAMSNALRVTAGRTLASLSTNSETNPAFIMNGHNNDVINRLTKMIDAKNNIRYRAIAAEILENLCAHSSLDKEYVKEALLPKVLTEIVSSKRDEQPESKYCAPPANNERDHKNSPMGNDEENPKSSAQGDEVEMDNISTHGNGREIEDFSSSEQDQENDEQTATKALQEVLLSLTLVIYDKLISADDFDDVVQKKAPGHGTFAAKLKTIVNENCESTADCLSIVKLCGQIALSMMRRNQYTSHFKDQGFVESLSESSKVMSSIESCMLFAEKYFERKKIVRPLISDIEKEARKSLIS</sequence>
<dbReference type="SUPFAM" id="SSF48371">
    <property type="entry name" value="ARM repeat"/>
    <property type="match status" value="1"/>
</dbReference>
<accession>A0ABC8W7C7</accession>
<reference evidence="3 4" key="2">
    <citation type="submission" date="2024-10" db="EMBL/GenBank/DDBJ databases">
        <authorList>
            <person name="Ryan C."/>
        </authorList>
    </citation>
    <scope>NUCLEOTIDE SEQUENCE [LARGE SCALE GENOMIC DNA]</scope>
</reference>
<feature type="transmembrane region" description="Helical" evidence="2">
    <location>
        <begin position="33"/>
        <end position="57"/>
    </location>
</feature>
<dbReference type="Proteomes" id="UP001497457">
    <property type="component" value="Chromosome 11b"/>
</dbReference>
<evidence type="ECO:0000313" key="4">
    <source>
        <dbReference type="Proteomes" id="UP001497457"/>
    </source>
</evidence>
<dbReference type="InterPro" id="IPR011989">
    <property type="entry name" value="ARM-like"/>
</dbReference>
<protein>
    <submittedName>
        <fullName evidence="3">Uncharacterized protein</fullName>
    </submittedName>
</protein>
<feature type="transmembrane region" description="Helical" evidence="2">
    <location>
        <begin position="197"/>
        <end position="224"/>
    </location>
</feature>
<dbReference type="InterPro" id="IPR016024">
    <property type="entry name" value="ARM-type_fold"/>
</dbReference>
<evidence type="ECO:0000313" key="3">
    <source>
        <dbReference type="EMBL" id="CAL4904115.1"/>
    </source>
</evidence>
<keyword evidence="4" id="KW-1185">Reference proteome</keyword>
<feature type="compositionally biased region" description="Basic and acidic residues" evidence="1">
    <location>
        <begin position="416"/>
        <end position="425"/>
    </location>
</feature>
<keyword evidence="2" id="KW-0472">Membrane</keyword>
<feature type="region of interest" description="Disordered" evidence="1">
    <location>
        <begin position="406"/>
        <end position="426"/>
    </location>
</feature>
<proteinExistence type="predicted"/>
<organism evidence="3 4">
    <name type="scientific">Urochloa decumbens</name>
    <dbReference type="NCBI Taxonomy" id="240449"/>
    <lineage>
        <taxon>Eukaryota</taxon>
        <taxon>Viridiplantae</taxon>
        <taxon>Streptophyta</taxon>
        <taxon>Embryophyta</taxon>
        <taxon>Tracheophyta</taxon>
        <taxon>Spermatophyta</taxon>
        <taxon>Magnoliopsida</taxon>
        <taxon>Liliopsida</taxon>
        <taxon>Poales</taxon>
        <taxon>Poaceae</taxon>
        <taxon>PACMAD clade</taxon>
        <taxon>Panicoideae</taxon>
        <taxon>Panicodae</taxon>
        <taxon>Paniceae</taxon>
        <taxon>Melinidinae</taxon>
        <taxon>Urochloa</taxon>
    </lineage>
</organism>
<dbReference type="EMBL" id="OZ075121">
    <property type="protein sequence ID" value="CAL4904115.1"/>
    <property type="molecule type" value="Genomic_DNA"/>
</dbReference>
<reference evidence="4" key="1">
    <citation type="submission" date="2024-06" db="EMBL/GenBank/DDBJ databases">
        <authorList>
            <person name="Ryan C."/>
        </authorList>
    </citation>
    <scope>NUCLEOTIDE SEQUENCE [LARGE SCALE GENOMIC DNA]</scope>
</reference>
<gene>
    <name evidence="3" type="ORF">URODEC1_LOCUS10945</name>
</gene>
<keyword evidence="2" id="KW-1133">Transmembrane helix</keyword>
<dbReference type="PANTHER" id="PTHR33115">
    <property type="entry name" value="ARM REPEAT SUPERFAMILY PROTEIN"/>
    <property type="match status" value="1"/>
</dbReference>
<feature type="compositionally biased region" description="Acidic residues" evidence="1">
    <location>
        <begin position="735"/>
        <end position="747"/>
    </location>
</feature>
<dbReference type="AlphaFoldDB" id="A0ABC8W7C7"/>
<evidence type="ECO:0000256" key="2">
    <source>
        <dbReference type="SAM" id="Phobius"/>
    </source>
</evidence>
<feature type="transmembrane region" description="Helical" evidence="2">
    <location>
        <begin position="135"/>
        <end position="155"/>
    </location>
</feature>
<evidence type="ECO:0000256" key="1">
    <source>
        <dbReference type="SAM" id="MobiDB-lite"/>
    </source>
</evidence>
<name>A0ABC8W7C7_9POAL</name>
<feature type="region of interest" description="Disordered" evidence="1">
    <location>
        <begin position="677"/>
        <end position="749"/>
    </location>
</feature>